<dbReference type="AlphaFoldDB" id="A0A5J9WEL4"/>
<accession>A0A5J9WEL4</accession>
<feature type="chain" id="PRO_5023862081" description="Bifunctional inhibitor/plant lipid transfer protein/seed storage helical domain-containing protein" evidence="1">
    <location>
        <begin position="21"/>
        <end position="112"/>
    </location>
</feature>
<evidence type="ECO:0000313" key="2">
    <source>
        <dbReference type="EMBL" id="TVU46396.1"/>
    </source>
</evidence>
<organism evidence="2 3">
    <name type="scientific">Eragrostis curvula</name>
    <name type="common">weeping love grass</name>
    <dbReference type="NCBI Taxonomy" id="38414"/>
    <lineage>
        <taxon>Eukaryota</taxon>
        <taxon>Viridiplantae</taxon>
        <taxon>Streptophyta</taxon>
        <taxon>Embryophyta</taxon>
        <taxon>Tracheophyta</taxon>
        <taxon>Spermatophyta</taxon>
        <taxon>Magnoliopsida</taxon>
        <taxon>Liliopsida</taxon>
        <taxon>Poales</taxon>
        <taxon>Poaceae</taxon>
        <taxon>PACMAD clade</taxon>
        <taxon>Chloridoideae</taxon>
        <taxon>Eragrostideae</taxon>
        <taxon>Eragrostidinae</taxon>
        <taxon>Eragrostis</taxon>
    </lineage>
</organism>
<comment type="caution">
    <text evidence="2">The sequence shown here is derived from an EMBL/GenBank/DDBJ whole genome shotgun (WGS) entry which is preliminary data.</text>
</comment>
<dbReference type="Gramene" id="TVU46396">
    <property type="protein sequence ID" value="TVU46396"/>
    <property type="gene ID" value="EJB05_05930"/>
</dbReference>
<evidence type="ECO:0008006" key="4">
    <source>
        <dbReference type="Google" id="ProtNLM"/>
    </source>
</evidence>
<feature type="signal peptide" evidence="1">
    <location>
        <begin position="1"/>
        <end position="20"/>
    </location>
</feature>
<keyword evidence="3" id="KW-1185">Reference proteome</keyword>
<feature type="non-terminal residue" evidence="2">
    <location>
        <position position="1"/>
    </location>
</feature>
<reference evidence="2 3" key="1">
    <citation type="journal article" date="2019" name="Sci. Rep.">
        <title>A high-quality genome of Eragrostis curvula grass provides insights into Poaceae evolution and supports new strategies to enhance forage quality.</title>
        <authorList>
            <person name="Carballo J."/>
            <person name="Santos B.A.C.M."/>
            <person name="Zappacosta D."/>
            <person name="Garbus I."/>
            <person name="Selva J.P."/>
            <person name="Gallo C.A."/>
            <person name="Diaz A."/>
            <person name="Albertini E."/>
            <person name="Caccamo M."/>
            <person name="Echenique V."/>
        </authorList>
    </citation>
    <scope>NUCLEOTIDE SEQUENCE [LARGE SCALE GENOMIC DNA]</scope>
    <source>
        <strain evidence="3">cv. Victoria</strain>
        <tissue evidence="2">Leaf</tissue>
    </source>
</reference>
<protein>
    <recommendedName>
        <fullName evidence="4">Bifunctional inhibitor/plant lipid transfer protein/seed storage helical domain-containing protein</fullName>
    </recommendedName>
</protein>
<evidence type="ECO:0000313" key="3">
    <source>
        <dbReference type="Proteomes" id="UP000324897"/>
    </source>
</evidence>
<keyword evidence="1" id="KW-0732">Signal</keyword>
<name>A0A5J9WEL4_9POAL</name>
<gene>
    <name evidence="2" type="ORF">EJB05_05930</name>
</gene>
<dbReference type="EMBL" id="RWGY01000004">
    <property type="protein sequence ID" value="TVU46396.1"/>
    <property type="molecule type" value="Genomic_DNA"/>
</dbReference>
<proteinExistence type="predicted"/>
<evidence type="ECO:0000256" key="1">
    <source>
        <dbReference type="SAM" id="SignalP"/>
    </source>
</evidence>
<sequence>MFLALNFLLLFLAATQDSSGAIPIKTALDELCETLGRSYHVTPEQCISALCYDPSLPCTLSSFVSTHNSTVEDEEIAAAMAVPWCSGGSECDIFLSQMVVKAWLNPQAYTKM</sequence>
<dbReference type="Proteomes" id="UP000324897">
    <property type="component" value="Chromosome 5"/>
</dbReference>